<evidence type="ECO:0000313" key="14">
    <source>
        <dbReference type="Proteomes" id="UP000460718"/>
    </source>
</evidence>
<evidence type="ECO:0000313" key="7">
    <source>
        <dbReference type="EMBL" id="KAE9306045.1"/>
    </source>
</evidence>
<evidence type="ECO:0000313" key="10">
    <source>
        <dbReference type="Proteomes" id="UP000437068"/>
    </source>
</evidence>
<dbReference type="Proteomes" id="UP000433483">
    <property type="component" value="Unassembled WGS sequence"/>
</dbReference>
<dbReference type="Proteomes" id="UP000460718">
    <property type="component" value="Unassembled WGS sequence"/>
</dbReference>
<gene>
    <name evidence="7" type="ORF">PF001_g12323</name>
    <name evidence="6" type="ORF">PF002_g14353</name>
    <name evidence="5" type="ORF">PF005_g12944</name>
    <name evidence="4" type="ORF">PF006_g12100</name>
    <name evidence="3" type="ORF">PF007_g13237</name>
    <name evidence="1" type="ORF">PF009_g14143</name>
    <name evidence="2" type="ORF">PF011_g19109</name>
</gene>
<proteinExistence type="predicted"/>
<evidence type="ECO:0000313" key="5">
    <source>
        <dbReference type="EMBL" id="KAE9206601.1"/>
    </source>
</evidence>
<accession>A0A6A3J5B9</accession>
<dbReference type="Proteomes" id="UP000441208">
    <property type="component" value="Unassembled WGS sequence"/>
</dbReference>
<dbReference type="EMBL" id="QXGB01000700">
    <property type="protein sequence ID" value="KAE9206601.1"/>
    <property type="molecule type" value="Genomic_DNA"/>
</dbReference>
<dbReference type="Proteomes" id="UP000440732">
    <property type="component" value="Unassembled WGS sequence"/>
</dbReference>
<dbReference type="Proteomes" id="UP000437068">
    <property type="component" value="Unassembled WGS sequence"/>
</dbReference>
<evidence type="ECO:0000313" key="12">
    <source>
        <dbReference type="Proteomes" id="UP000440732"/>
    </source>
</evidence>
<dbReference type="Proteomes" id="UP000429523">
    <property type="component" value="Unassembled WGS sequence"/>
</dbReference>
<sequence length="61" mass="6252">MGMGVGVGGDGFETQLDTTVDTSLQMTNETVVNGENITVVQVPAEASHPNTAEGDMVALNT</sequence>
<comment type="caution">
    <text evidence="2">The sequence shown here is derived from an EMBL/GenBank/DDBJ whole genome shotgun (WGS) entry which is preliminary data.</text>
</comment>
<dbReference type="EMBL" id="QXGA01000666">
    <property type="protein sequence ID" value="KAE9142826.1"/>
    <property type="molecule type" value="Genomic_DNA"/>
</dbReference>
<dbReference type="EMBL" id="QXFZ01000722">
    <property type="protein sequence ID" value="KAE9106905.1"/>
    <property type="molecule type" value="Genomic_DNA"/>
</dbReference>
<organism evidence="2 14">
    <name type="scientific">Phytophthora fragariae</name>
    <dbReference type="NCBI Taxonomy" id="53985"/>
    <lineage>
        <taxon>Eukaryota</taxon>
        <taxon>Sar</taxon>
        <taxon>Stramenopiles</taxon>
        <taxon>Oomycota</taxon>
        <taxon>Peronosporomycetes</taxon>
        <taxon>Peronosporales</taxon>
        <taxon>Peronosporaceae</taxon>
        <taxon>Phytophthora</taxon>
    </lineage>
</organism>
<evidence type="ECO:0000313" key="4">
    <source>
        <dbReference type="EMBL" id="KAE9142826.1"/>
    </source>
</evidence>
<evidence type="ECO:0000313" key="11">
    <source>
        <dbReference type="Proteomes" id="UP000440367"/>
    </source>
</evidence>
<evidence type="ECO:0000313" key="8">
    <source>
        <dbReference type="Proteomes" id="UP000429523"/>
    </source>
</evidence>
<keyword evidence="9" id="KW-1185">Reference proteome</keyword>
<evidence type="ECO:0000313" key="6">
    <source>
        <dbReference type="EMBL" id="KAE9225613.1"/>
    </source>
</evidence>
<evidence type="ECO:0000313" key="3">
    <source>
        <dbReference type="EMBL" id="KAE9106905.1"/>
    </source>
</evidence>
<dbReference type="Proteomes" id="UP000440367">
    <property type="component" value="Unassembled WGS sequence"/>
</dbReference>
<dbReference type="EMBL" id="QXFW01001588">
    <property type="protein sequence ID" value="KAE8988588.1"/>
    <property type="molecule type" value="Genomic_DNA"/>
</dbReference>
<evidence type="ECO:0000313" key="13">
    <source>
        <dbReference type="Proteomes" id="UP000441208"/>
    </source>
</evidence>
<dbReference type="AlphaFoldDB" id="A0A6A3J5B9"/>
<dbReference type="EMBL" id="QXGF01000762">
    <property type="protein sequence ID" value="KAE8935920.1"/>
    <property type="molecule type" value="Genomic_DNA"/>
</dbReference>
<dbReference type="EMBL" id="QXGE01000679">
    <property type="protein sequence ID" value="KAE9306045.1"/>
    <property type="molecule type" value="Genomic_DNA"/>
</dbReference>
<evidence type="ECO:0000313" key="9">
    <source>
        <dbReference type="Proteomes" id="UP000433483"/>
    </source>
</evidence>
<protein>
    <submittedName>
        <fullName evidence="2">Uncharacterized protein</fullName>
    </submittedName>
</protein>
<reference evidence="2 14" key="1">
    <citation type="submission" date="2018-09" db="EMBL/GenBank/DDBJ databases">
        <title>Genomic investigation of the strawberry pathogen Phytophthora fragariae indicates pathogenicity is determined by transcriptional variation in three key races.</title>
        <authorList>
            <person name="Adams T.M."/>
            <person name="Armitage A.D."/>
            <person name="Sobczyk M.K."/>
            <person name="Bates H.J."/>
            <person name="Dunwell J.M."/>
            <person name="Nellist C.F."/>
            <person name="Harrison R.J."/>
        </authorList>
    </citation>
    <scope>NUCLEOTIDE SEQUENCE [LARGE SCALE GENOMIC DNA]</scope>
    <source>
        <strain evidence="7 10">A4</strain>
        <strain evidence="6 11">BC-1</strain>
        <strain evidence="5 9">NOV-27</strain>
        <strain evidence="4 12">NOV-5</strain>
        <strain evidence="3 13">NOV-71</strain>
        <strain evidence="1 8">NOV-9</strain>
        <strain evidence="2 14">SCRP245</strain>
    </source>
</reference>
<dbReference type="EMBL" id="QXGD01000761">
    <property type="protein sequence ID" value="KAE9225613.1"/>
    <property type="molecule type" value="Genomic_DNA"/>
</dbReference>
<name>A0A6A3J5B9_9STRA</name>
<evidence type="ECO:0000313" key="1">
    <source>
        <dbReference type="EMBL" id="KAE8935920.1"/>
    </source>
</evidence>
<evidence type="ECO:0000313" key="2">
    <source>
        <dbReference type="EMBL" id="KAE8988588.1"/>
    </source>
</evidence>